<organism evidence="1">
    <name type="scientific">viral metagenome</name>
    <dbReference type="NCBI Taxonomy" id="1070528"/>
    <lineage>
        <taxon>unclassified sequences</taxon>
        <taxon>metagenomes</taxon>
        <taxon>organismal metagenomes</taxon>
    </lineage>
</organism>
<evidence type="ECO:0000313" key="1">
    <source>
        <dbReference type="EMBL" id="QHS77300.1"/>
    </source>
</evidence>
<dbReference type="EMBL" id="MN740544">
    <property type="protein sequence ID" value="QHS77300.1"/>
    <property type="molecule type" value="Genomic_DNA"/>
</dbReference>
<dbReference type="SUPFAM" id="SSF48403">
    <property type="entry name" value="Ankyrin repeat"/>
    <property type="match status" value="1"/>
</dbReference>
<name>A0A6C0ACR2_9ZZZZ</name>
<evidence type="ECO:0008006" key="2">
    <source>
        <dbReference type="Google" id="ProtNLM"/>
    </source>
</evidence>
<accession>A0A6C0ACR2</accession>
<dbReference type="Gene3D" id="1.25.40.20">
    <property type="entry name" value="Ankyrin repeat-containing domain"/>
    <property type="match status" value="1"/>
</dbReference>
<sequence>MNTTQLSDFIIQNNSYTEDIGQDYKYKKIKLVKNIKNPVEQLEQCFVNLTTKGFCNRAYYLWKVSKDNGLYLDTTALDNLALMNACRVGYIDFIDWYLKLNKKLNLSVKLKDNLFYEACINDKLEVVTFLCENILKDHVIRIDKNNHELFKTVCKNNCIKVAKWLTYYYPKYSVNIENNKIIFGEIINSMPDSKDIIPVKSSENNDSPTSLGVLRNLEEASFNKNEFEEDNTSVFSDINEYSQERQELKKKWNKVLDELDFNFAVNNYPPDFEDFSDWSETSSVYSDFQPGIGMDYNSELEFHHNYNNVVNEIKTIFKPNIYVPFFEFYQEFNEVLDELKQVTKRPPTPHVKKFIENNHTIIDMGLDYWNTPSYNNSFNYHYDKLSNFSDSAKTVSTCFDLNVVDNTRHNPTPEDFGFPEYQRSVSAPILNNSNSSSDFGDYVEANPFKTEMNESSLLYTDTDTDTYVDIDEYTDSVYSDITAPSQISNLLDDEQINDIKYDKEQDILNIVDQALISNEHLLNDKCLKIYIEDHYTLCTLIGYDLPKLKPGQILVEDDLCLGEYETTYMKSLYKTLEKNDKCVLPIPWIGFGPSQRDTPFAFVTNDYDYCVKEGSFDNSKELYLYTALASGNLDFDQEILDIFIKNEIGINRWESLNDKEKNQEIDLLLPTIDIVNRLYKYGYSKIETFVNFFTDEFIEEIKNDAKLKKIDDLVYEHGFDESDVIHYVHTYGTDKLVLDKLQEIIKKYIPNYKILSVCQELLDNYKLDEFVMNTLKSIYNLDLINYNLDLINNASEFFLKNTNLLNFFTEEEIIKRFTYFNNFNEYSKEKVYKILSDLENLEENKRMIVVVLLSKEYQRRQRIEKYFFWSSLDYSIIENHNLLQICKYVEALNVIGLNYVFKPELNPEHLILENYFYDWFVLKYCYVPPVPELLKHKQD</sequence>
<reference evidence="1" key="1">
    <citation type="journal article" date="2020" name="Nature">
        <title>Giant virus diversity and host interactions through global metagenomics.</title>
        <authorList>
            <person name="Schulz F."/>
            <person name="Roux S."/>
            <person name="Paez-Espino D."/>
            <person name="Jungbluth S."/>
            <person name="Walsh D.A."/>
            <person name="Denef V.J."/>
            <person name="McMahon K.D."/>
            <person name="Konstantinidis K.T."/>
            <person name="Eloe-Fadrosh E.A."/>
            <person name="Kyrpides N.C."/>
            <person name="Woyke T."/>
        </authorList>
    </citation>
    <scope>NUCLEOTIDE SEQUENCE</scope>
    <source>
        <strain evidence="1">GVMAG-S-1004661-13</strain>
    </source>
</reference>
<dbReference type="InterPro" id="IPR036770">
    <property type="entry name" value="Ankyrin_rpt-contain_sf"/>
</dbReference>
<dbReference type="AlphaFoldDB" id="A0A6C0ACR2"/>
<protein>
    <recommendedName>
        <fullName evidence="2">Ankyrin repeat protein</fullName>
    </recommendedName>
</protein>
<proteinExistence type="predicted"/>